<dbReference type="Proteomes" id="UP000235371">
    <property type="component" value="Unassembled WGS sequence"/>
</dbReference>
<dbReference type="InParanoid" id="A0A2J6TKR6"/>
<sequence length="303" mass="35309">MSSKETVAMDIRSPSFEYEDYDSDTQNLLSHERTTKQHKQQQKRNWAFLAVNTFVLVLNIGLLLMISTPRAVTMAEDTPSVRLPHADWIAPAVQLQLQTYDDKFEIHGRYRGKPRPELEAAWADYVRRNFNTSTDYTLRVPKPGWTKATPNAILTEFQDEQGGIMGTFSYIHNIHCLKTIRQWMLPEYYPETRAQFPPTPETPIPRHIDHCIDMLRQSELCHADMTLLIFEWHEDDPHPVNIHHAPHICANPDKLERFLEEHTVPPIGPILKHPWTGTYNPAIYLVFWKKLTTFAGETPWPFE</sequence>
<dbReference type="GO" id="GO:0043386">
    <property type="term" value="P:mycotoxin biosynthetic process"/>
    <property type="evidence" value="ECO:0007669"/>
    <property type="project" value="InterPro"/>
</dbReference>
<dbReference type="AlphaFoldDB" id="A0A2J6TKR6"/>
<accession>A0A2J6TKR6</accession>
<dbReference type="PANTHER" id="PTHR33365:SF4">
    <property type="entry name" value="CYCLOCHLOROTINE BIOSYNTHESIS PROTEIN O"/>
    <property type="match status" value="1"/>
</dbReference>
<evidence type="ECO:0000256" key="3">
    <source>
        <dbReference type="SAM" id="Phobius"/>
    </source>
</evidence>
<dbReference type="InterPro" id="IPR021765">
    <property type="entry name" value="UstYa-like"/>
</dbReference>
<organism evidence="4 5">
    <name type="scientific">Hyaloscypha bicolor E</name>
    <dbReference type="NCBI Taxonomy" id="1095630"/>
    <lineage>
        <taxon>Eukaryota</taxon>
        <taxon>Fungi</taxon>
        <taxon>Dikarya</taxon>
        <taxon>Ascomycota</taxon>
        <taxon>Pezizomycotina</taxon>
        <taxon>Leotiomycetes</taxon>
        <taxon>Helotiales</taxon>
        <taxon>Hyaloscyphaceae</taxon>
        <taxon>Hyaloscypha</taxon>
        <taxon>Hyaloscypha bicolor</taxon>
    </lineage>
</organism>
<dbReference type="STRING" id="1095630.A0A2J6TKR6"/>
<dbReference type="EMBL" id="KZ613780">
    <property type="protein sequence ID" value="PMD63582.1"/>
    <property type="molecule type" value="Genomic_DNA"/>
</dbReference>
<comment type="similarity">
    <text evidence="2">Belongs to the ustYa family.</text>
</comment>
<gene>
    <name evidence="4" type="ORF">K444DRAFT_715476</name>
</gene>
<keyword evidence="5" id="KW-1185">Reference proteome</keyword>
<comment type="pathway">
    <text evidence="1">Mycotoxin biosynthesis.</text>
</comment>
<dbReference type="RefSeq" id="XP_024740486.1">
    <property type="nucleotide sequence ID" value="XM_024888353.1"/>
</dbReference>
<dbReference type="Pfam" id="PF11807">
    <property type="entry name" value="UstYa"/>
    <property type="match status" value="1"/>
</dbReference>
<feature type="transmembrane region" description="Helical" evidence="3">
    <location>
        <begin position="46"/>
        <end position="66"/>
    </location>
</feature>
<dbReference type="OrthoDB" id="3687641at2759"/>
<reference evidence="4 5" key="1">
    <citation type="submission" date="2016-04" db="EMBL/GenBank/DDBJ databases">
        <title>A degradative enzymes factory behind the ericoid mycorrhizal symbiosis.</title>
        <authorList>
            <consortium name="DOE Joint Genome Institute"/>
            <person name="Martino E."/>
            <person name="Morin E."/>
            <person name="Grelet G."/>
            <person name="Kuo A."/>
            <person name="Kohler A."/>
            <person name="Daghino S."/>
            <person name="Barry K."/>
            <person name="Choi C."/>
            <person name="Cichocki N."/>
            <person name="Clum A."/>
            <person name="Copeland A."/>
            <person name="Hainaut M."/>
            <person name="Haridas S."/>
            <person name="Labutti K."/>
            <person name="Lindquist E."/>
            <person name="Lipzen A."/>
            <person name="Khouja H.-R."/>
            <person name="Murat C."/>
            <person name="Ohm R."/>
            <person name="Olson A."/>
            <person name="Spatafora J."/>
            <person name="Veneault-Fourrey C."/>
            <person name="Henrissat B."/>
            <person name="Grigoriev I."/>
            <person name="Martin F."/>
            <person name="Perotto S."/>
        </authorList>
    </citation>
    <scope>NUCLEOTIDE SEQUENCE [LARGE SCALE GENOMIC DNA]</scope>
    <source>
        <strain evidence="4 5">E</strain>
    </source>
</reference>
<keyword evidence="3" id="KW-1133">Transmembrane helix</keyword>
<evidence type="ECO:0008006" key="6">
    <source>
        <dbReference type="Google" id="ProtNLM"/>
    </source>
</evidence>
<evidence type="ECO:0000256" key="2">
    <source>
        <dbReference type="ARBA" id="ARBA00035112"/>
    </source>
</evidence>
<protein>
    <recommendedName>
        <fullName evidence="6">Tat pathway signal sequence</fullName>
    </recommendedName>
</protein>
<evidence type="ECO:0000256" key="1">
    <source>
        <dbReference type="ARBA" id="ARBA00004685"/>
    </source>
</evidence>
<evidence type="ECO:0000313" key="4">
    <source>
        <dbReference type="EMBL" id="PMD63582.1"/>
    </source>
</evidence>
<proteinExistence type="inferred from homology"/>
<keyword evidence="3" id="KW-0472">Membrane</keyword>
<name>A0A2J6TKR6_9HELO</name>
<dbReference type="PANTHER" id="PTHR33365">
    <property type="entry name" value="YALI0B05434P"/>
    <property type="match status" value="1"/>
</dbReference>
<dbReference type="GeneID" id="36596429"/>
<evidence type="ECO:0000313" key="5">
    <source>
        <dbReference type="Proteomes" id="UP000235371"/>
    </source>
</evidence>
<keyword evidence="3" id="KW-0812">Transmembrane</keyword>